<dbReference type="AlphaFoldDB" id="A0A5Q0TKI8"/>
<reference evidence="1 2" key="1">
    <citation type="submission" date="2019-10" db="EMBL/GenBank/DDBJ databases">
        <title>Vibrio sp. nov., isolated from Coralline algae surface.</title>
        <authorList>
            <person name="Geng Y."/>
            <person name="Zhang X."/>
        </authorList>
    </citation>
    <scope>NUCLEOTIDE SEQUENCE [LARGE SCALE GENOMIC DNA]</scope>
    <source>
        <strain evidence="1 2">SM1977</strain>
    </source>
</reference>
<gene>
    <name evidence="1" type="ORF">GFB47_14370</name>
</gene>
<evidence type="ECO:0000313" key="1">
    <source>
        <dbReference type="EMBL" id="QGA66595.1"/>
    </source>
</evidence>
<keyword evidence="2" id="KW-1185">Reference proteome</keyword>
<sequence length="180" mass="20963">MILFDANTGAAIRKIDSNVDMPLATEIQLPSSVLDSEKQYYSFRDKNDQVPYWPTNESRWVVKDKPVKVTAYNKQTREPKEFDDKTLVTDDYTLEKPTTQFDEWIDSAWVTNKQQQYEAELLQVESTRRALYTNVDALRNEASMIRTVEKDEAKAADYEQQAIALYLKIRDENPWPVSPT</sequence>
<organism evidence="1 2">
    <name type="scientific">Vibrio algicola</name>
    <dbReference type="NCBI Taxonomy" id="2662262"/>
    <lineage>
        <taxon>Bacteria</taxon>
        <taxon>Pseudomonadati</taxon>
        <taxon>Pseudomonadota</taxon>
        <taxon>Gammaproteobacteria</taxon>
        <taxon>Vibrionales</taxon>
        <taxon>Vibrionaceae</taxon>
        <taxon>Vibrio</taxon>
    </lineage>
</organism>
<evidence type="ECO:0000313" key="2">
    <source>
        <dbReference type="Proteomes" id="UP000348942"/>
    </source>
</evidence>
<proteinExistence type="predicted"/>
<name>A0A5Q0TKI8_9VIBR</name>
<accession>A0A5Q0TKI8</accession>
<dbReference type="RefSeq" id="WP_153448728.1">
    <property type="nucleotide sequence ID" value="NZ_CP045700.1"/>
</dbReference>
<protein>
    <recommendedName>
        <fullName evidence="3">Tail fiber assembly protein</fullName>
    </recommendedName>
</protein>
<dbReference type="EMBL" id="CP045700">
    <property type="protein sequence ID" value="QGA66595.1"/>
    <property type="molecule type" value="Genomic_DNA"/>
</dbReference>
<dbReference type="Proteomes" id="UP000348942">
    <property type="component" value="Chromosome 2"/>
</dbReference>
<evidence type="ECO:0008006" key="3">
    <source>
        <dbReference type="Google" id="ProtNLM"/>
    </source>
</evidence>